<protein>
    <submittedName>
        <fullName evidence="3">Isoflavone reductase like P3</fullName>
    </submittedName>
</protein>
<evidence type="ECO:0000256" key="2">
    <source>
        <dbReference type="ARBA" id="ARBA00023002"/>
    </source>
</evidence>
<evidence type="ECO:0000313" key="4">
    <source>
        <dbReference type="Proteomes" id="UP000546213"/>
    </source>
</evidence>
<accession>A0A8H5KQC1</accession>
<name>A0A8H5KQC1_9HYPO</name>
<keyword evidence="4" id="KW-1185">Reference proteome</keyword>
<dbReference type="PANTHER" id="PTHR47706">
    <property type="entry name" value="NMRA-LIKE FAMILY PROTEIN"/>
    <property type="match status" value="1"/>
</dbReference>
<dbReference type="EMBL" id="JAAOAS010000424">
    <property type="protein sequence ID" value="KAF5576556.1"/>
    <property type="molecule type" value="Genomic_DNA"/>
</dbReference>
<evidence type="ECO:0000313" key="3">
    <source>
        <dbReference type="EMBL" id="KAF5576556.1"/>
    </source>
</evidence>
<organism evidence="3 4">
    <name type="scientific">Fusarium pseudocircinatum</name>
    <dbReference type="NCBI Taxonomy" id="56676"/>
    <lineage>
        <taxon>Eukaryota</taxon>
        <taxon>Fungi</taxon>
        <taxon>Dikarya</taxon>
        <taxon>Ascomycota</taxon>
        <taxon>Pezizomycotina</taxon>
        <taxon>Sordariomycetes</taxon>
        <taxon>Hypocreomycetidae</taxon>
        <taxon>Hypocreales</taxon>
        <taxon>Nectriaceae</taxon>
        <taxon>Fusarium</taxon>
        <taxon>Fusarium fujikuroi species complex</taxon>
    </lineage>
</organism>
<reference evidence="3 4" key="1">
    <citation type="submission" date="2020-05" db="EMBL/GenBank/DDBJ databases">
        <title>Identification and distribution of gene clusters putatively required for synthesis of sphingolipid metabolism inhibitors in phylogenetically diverse species of the filamentous fungus Fusarium.</title>
        <authorList>
            <person name="Kim H.-S."/>
            <person name="Busman M."/>
            <person name="Brown D.W."/>
            <person name="Divon H."/>
            <person name="Uhlig S."/>
            <person name="Proctor R.H."/>
        </authorList>
    </citation>
    <scope>NUCLEOTIDE SEQUENCE [LARGE SCALE GENOMIC DNA]</scope>
    <source>
        <strain evidence="3 4">NRRL 36939</strain>
    </source>
</reference>
<dbReference type="Proteomes" id="UP000546213">
    <property type="component" value="Unassembled WGS sequence"/>
</dbReference>
<dbReference type="GO" id="GO:0016491">
    <property type="term" value="F:oxidoreductase activity"/>
    <property type="evidence" value="ECO:0007669"/>
    <property type="project" value="UniProtKB-KW"/>
</dbReference>
<dbReference type="AlphaFoldDB" id="A0A8H5KQC1"/>
<keyword evidence="2" id="KW-0560">Oxidoreductase</keyword>
<sequence length="180" mass="19486">MVKRLIALGYGADATNQEAIKGFPVASIKVGSFGVSPTDKTAGFLDYGEAKFTATTRHGVSQAVVGILSNLKETANRIAYISSTELSPDDSLEAEKKLVGKEGWKITLVKTDEEIARVRKIVATATEMMGMLAAGRLSLAVNVNERSKANFEKRSMLDNDLLRVPQESIEDVVARLKNGR</sequence>
<proteinExistence type="predicted"/>
<dbReference type="OrthoDB" id="9984533at2759"/>
<evidence type="ECO:0000256" key="1">
    <source>
        <dbReference type="ARBA" id="ARBA00022857"/>
    </source>
</evidence>
<dbReference type="PANTHER" id="PTHR47706:SF9">
    <property type="entry name" value="NMRA-LIKE DOMAIN-CONTAINING PROTEIN-RELATED"/>
    <property type="match status" value="1"/>
</dbReference>
<dbReference type="InterPro" id="IPR051609">
    <property type="entry name" value="NmrA/Isoflavone_reductase-like"/>
</dbReference>
<gene>
    <name evidence="3" type="ORF">FPCIR_12550</name>
</gene>
<comment type="caution">
    <text evidence="3">The sequence shown here is derived from an EMBL/GenBank/DDBJ whole genome shotgun (WGS) entry which is preliminary data.</text>
</comment>
<keyword evidence="1" id="KW-0521">NADP</keyword>